<dbReference type="InterPro" id="IPR018313">
    <property type="entry name" value="SBP_3_CS"/>
</dbReference>
<evidence type="ECO:0000259" key="7">
    <source>
        <dbReference type="SMART" id="SM00079"/>
    </source>
</evidence>
<evidence type="ECO:0000256" key="2">
    <source>
        <dbReference type="ARBA" id="ARBA00010333"/>
    </source>
</evidence>
<comment type="subcellular location">
    <subcellularLocation>
        <location evidence="1">Cell envelope</location>
    </subcellularLocation>
</comment>
<dbReference type="GO" id="GO:0030313">
    <property type="term" value="C:cell envelope"/>
    <property type="evidence" value="ECO:0007669"/>
    <property type="project" value="UniProtKB-SubCell"/>
</dbReference>
<dbReference type="PROSITE" id="PS01039">
    <property type="entry name" value="SBP_BACTERIAL_3"/>
    <property type="match status" value="1"/>
</dbReference>
<dbReference type="GeneID" id="87755139"/>
<organism evidence="8 9">
    <name type="scientific">Allisonella histaminiformans</name>
    <dbReference type="NCBI Taxonomy" id="209880"/>
    <lineage>
        <taxon>Bacteria</taxon>
        <taxon>Bacillati</taxon>
        <taxon>Bacillota</taxon>
        <taxon>Negativicutes</taxon>
        <taxon>Veillonellales</taxon>
        <taxon>Veillonellaceae</taxon>
        <taxon>Allisonella</taxon>
    </lineage>
</organism>
<keyword evidence="3 5" id="KW-0732">Signal</keyword>
<dbReference type="PROSITE" id="PS51257">
    <property type="entry name" value="PROKAR_LIPOPROTEIN"/>
    <property type="match status" value="1"/>
</dbReference>
<evidence type="ECO:0000313" key="9">
    <source>
        <dbReference type="Proteomes" id="UP000199689"/>
    </source>
</evidence>
<dbReference type="Pfam" id="PF00497">
    <property type="entry name" value="SBP_bac_3"/>
    <property type="match status" value="1"/>
</dbReference>
<feature type="domain" description="Ionotropic glutamate receptor C-terminal" evidence="7">
    <location>
        <begin position="41"/>
        <end position="260"/>
    </location>
</feature>
<dbReference type="GO" id="GO:0016020">
    <property type="term" value="C:membrane"/>
    <property type="evidence" value="ECO:0007669"/>
    <property type="project" value="InterPro"/>
</dbReference>
<evidence type="ECO:0000313" key="8">
    <source>
        <dbReference type="EMBL" id="SDA37300.1"/>
    </source>
</evidence>
<evidence type="ECO:0000259" key="6">
    <source>
        <dbReference type="SMART" id="SM00062"/>
    </source>
</evidence>
<proteinExistence type="inferred from homology"/>
<dbReference type="PANTHER" id="PTHR35936">
    <property type="entry name" value="MEMBRANE-BOUND LYTIC MUREIN TRANSGLYCOSYLASE F"/>
    <property type="match status" value="1"/>
</dbReference>
<reference evidence="8 9" key="1">
    <citation type="submission" date="2016-10" db="EMBL/GenBank/DDBJ databases">
        <authorList>
            <person name="de Groot N.N."/>
        </authorList>
    </citation>
    <scope>NUCLEOTIDE SEQUENCE [LARGE SCALE GENOMIC DNA]</scope>
    <source>
        <strain evidence="8 9">DSM 15230</strain>
    </source>
</reference>
<dbReference type="EMBL" id="FMXA01000003">
    <property type="protein sequence ID" value="SDA37300.1"/>
    <property type="molecule type" value="Genomic_DNA"/>
</dbReference>
<dbReference type="PANTHER" id="PTHR35936:SF17">
    <property type="entry name" value="ARGININE-BINDING EXTRACELLULAR PROTEIN ARTP"/>
    <property type="match status" value="1"/>
</dbReference>
<evidence type="ECO:0000256" key="4">
    <source>
        <dbReference type="RuleBase" id="RU003744"/>
    </source>
</evidence>
<dbReference type="AlphaFoldDB" id="A0A1G5UUM0"/>
<dbReference type="InterPro" id="IPR001638">
    <property type="entry name" value="Solute-binding_3/MltF_N"/>
</dbReference>
<dbReference type="Proteomes" id="UP000199689">
    <property type="component" value="Unassembled WGS sequence"/>
</dbReference>
<gene>
    <name evidence="8" type="ORF">SAMN02910343_00083</name>
</gene>
<comment type="similarity">
    <text evidence="2 4">Belongs to the bacterial solute-binding protein 3 family.</text>
</comment>
<keyword evidence="9" id="KW-1185">Reference proteome</keyword>
<sequence length="263" mass="28122">MKMGKTGKWMVAAGLVAAAAIGLAGCGSSSDSSAASEQGKVIRVGAETTFPPFEFVENEKYVGFDLDLADAVVKQMGAKMEFKSMGFDALIPAIQSNQIDLIASGMDATPERAKQVLFSDPYFTENGYVILVKKDNSNVNDWGDLKGKVVGAQVGTESVKLAQENGASQVKQLDSNAQAFMELKAGTVDAVILDRPVSMYYLNKGADKDVKIVGTPKDGAPMVFAMSKDNEQLQKDVNAALKELKDNGTYDKIHAKWFGASSK</sequence>
<dbReference type="RefSeq" id="WP_407388233.1">
    <property type="nucleotide sequence ID" value="NZ_FMXA01000003.1"/>
</dbReference>
<evidence type="ECO:0000256" key="1">
    <source>
        <dbReference type="ARBA" id="ARBA00004196"/>
    </source>
</evidence>
<evidence type="ECO:0000256" key="3">
    <source>
        <dbReference type="ARBA" id="ARBA00022729"/>
    </source>
</evidence>
<dbReference type="GO" id="GO:0015276">
    <property type="term" value="F:ligand-gated monoatomic ion channel activity"/>
    <property type="evidence" value="ECO:0007669"/>
    <property type="project" value="InterPro"/>
</dbReference>
<evidence type="ECO:0000256" key="5">
    <source>
        <dbReference type="SAM" id="SignalP"/>
    </source>
</evidence>
<dbReference type="Gene3D" id="3.40.190.10">
    <property type="entry name" value="Periplasmic binding protein-like II"/>
    <property type="match status" value="2"/>
</dbReference>
<dbReference type="SMART" id="SM00079">
    <property type="entry name" value="PBPe"/>
    <property type="match status" value="1"/>
</dbReference>
<protein>
    <submittedName>
        <fullName evidence="8">Polar amino acid transport system substrate-binding protein</fullName>
    </submittedName>
</protein>
<feature type="signal peptide" evidence="5">
    <location>
        <begin position="1"/>
        <end position="34"/>
    </location>
</feature>
<dbReference type="STRING" id="209880.SAMN02910343_00083"/>
<dbReference type="SUPFAM" id="SSF53850">
    <property type="entry name" value="Periplasmic binding protein-like II"/>
    <property type="match status" value="1"/>
</dbReference>
<dbReference type="CDD" id="cd13624">
    <property type="entry name" value="PBP2_Arg_Lys_His"/>
    <property type="match status" value="1"/>
</dbReference>
<dbReference type="InterPro" id="IPR001320">
    <property type="entry name" value="Iontro_rcpt_C"/>
</dbReference>
<dbReference type="SMART" id="SM00062">
    <property type="entry name" value="PBPb"/>
    <property type="match status" value="1"/>
</dbReference>
<name>A0A1G5UUM0_9FIRM</name>
<feature type="chain" id="PRO_5011654620" evidence="5">
    <location>
        <begin position="35"/>
        <end position="263"/>
    </location>
</feature>
<feature type="domain" description="Solute-binding protein family 3/N-terminal" evidence="6">
    <location>
        <begin position="41"/>
        <end position="261"/>
    </location>
</feature>
<accession>A0A1G5UUM0</accession>